<dbReference type="OMA" id="LMEHASG"/>
<dbReference type="GO" id="GO:0006511">
    <property type="term" value="P:ubiquitin-dependent protein catabolic process"/>
    <property type="evidence" value="ECO:0007669"/>
    <property type="project" value="TreeGrafter"/>
</dbReference>
<dbReference type="InterPro" id="IPR051438">
    <property type="entry name" value="RNF_E3_ubiq-protein_ligase"/>
</dbReference>
<organism evidence="4 5">
    <name type="scientific">Electrophorus electricus</name>
    <name type="common">Electric eel</name>
    <name type="synonym">Gymnotus electricus</name>
    <dbReference type="NCBI Taxonomy" id="8005"/>
    <lineage>
        <taxon>Eukaryota</taxon>
        <taxon>Metazoa</taxon>
        <taxon>Chordata</taxon>
        <taxon>Craniata</taxon>
        <taxon>Vertebrata</taxon>
        <taxon>Euteleostomi</taxon>
        <taxon>Actinopterygii</taxon>
        <taxon>Neopterygii</taxon>
        <taxon>Teleostei</taxon>
        <taxon>Ostariophysi</taxon>
        <taxon>Gymnotiformes</taxon>
        <taxon>Gymnotoidei</taxon>
        <taxon>Gymnotidae</taxon>
        <taxon>Electrophorus</taxon>
    </lineage>
</organism>
<dbReference type="InterPro" id="IPR008598">
    <property type="entry name" value="Di19_Zn-bd"/>
</dbReference>
<dbReference type="PANTHER" id="PTHR46016:SF4">
    <property type="entry name" value="E3 UBIQUITIN-PROTEIN LIGASE RNF166"/>
    <property type="match status" value="1"/>
</dbReference>
<reference evidence="4" key="5">
    <citation type="submission" date="2025-09" db="UniProtKB">
        <authorList>
            <consortium name="Ensembl"/>
        </authorList>
    </citation>
    <scope>IDENTIFICATION</scope>
</reference>
<evidence type="ECO:0000313" key="5">
    <source>
        <dbReference type="Proteomes" id="UP000314983"/>
    </source>
</evidence>
<feature type="domain" description="Di19 zinc-binding" evidence="3">
    <location>
        <begin position="16"/>
        <end position="74"/>
    </location>
</feature>
<name>A0A4W4DQC6_ELEEL</name>
<sequence length="106" mass="11945">MENASRQLSGPPSVRTFHCPYCQQGGLDDLDLRDHCSANHLTDARYVVCPCVRLSLPHGNQEYHSRDFIGHLTYGTGYYIEDVTNIYQSDDINMQAAILMSLSQAH</sequence>
<dbReference type="PANTHER" id="PTHR46016">
    <property type="entry name" value="ZINC FINGER, RING/FYVE/PHD-TYPE"/>
    <property type="match status" value="1"/>
</dbReference>
<evidence type="ECO:0000256" key="1">
    <source>
        <dbReference type="ARBA" id="ARBA00004496"/>
    </source>
</evidence>
<comment type="subcellular location">
    <subcellularLocation>
        <location evidence="1">Cytoplasm</location>
    </subcellularLocation>
</comment>
<dbReference type="GeneTree" id="ENSGT00970000197999"/>
<proteinExistence type="predicted"/>
<dbReference type="Pfam" id="PF05605">
    <property type="entry name" value="zf-Di19"/>
    <property type="match status" value="1"/>
</dbReference>
<dbReference type="GO" id="GO:0000209">
    <property type="term" value="P:protein polyubiquitination"/>
    <property type="evidence" value="ECO:0007669"/>
    <property type="project" value="TreeGrafter"/>
</dbReference>
<evidence type="ECO:0000259" key="3">
    <source>
        <dbReference type="Pfam" id="PF05605"/>
    </source>
</evidence>
<evidence type="ECO:0000256" key="2">
    <source>
        <dbReference type="ARBA" id="ARBA00022490"/>
    </source>
</evidence>
<dbReference type="Proteomes" id="UP000314983">
    <property type="component" value="Chromosome 3"/>
</dbReference>
<keyword evidence="5" id="KW-1185">Reference proteome</keyword>
<reference evidence="5" key="2">
    <citation type="journal article" date="2017" name="Sci. Adv.">
        <title>A tail of two voltages: Proteomic comparison of the three electric organs of the electric eel.</title>
        <authorList>
            <person name="Traeger L.L."/>
            <person name="Sabat G."/>
            <person name="Barrett-Wilt G.A."/>
            <person name="Wells G.B."/>
            <person name="Sussman M.R."/>
        </authorList>
    </citation>
    <scope>NUCLEOTIDE SEQUENCE [LARGE SCALE GENOMIC DNA]</scope>
</reference>
<gene>
    <name evidence="4" type="primary">LOC113585988</name>
</gene>
<reference evidence="4" key="3">
    <citation type="submission" date="2020-05" db="EMBL/GenBank/DDBJ databases">
        <title>Electrophorus electricus (electric eel) genome, fEleEle1, primary haplotype.</title>
        <authorList>
            <person name="Myers G."/>
            <person name="Meyer A."/>
            <person name="Fedrigo O."/>
            <person name="Formenti G."/>
            <person name="Rhie A."/>
            <person name="Tracey A."/>
            <person name="Sims Y."/>
            <person name="Jarvis E.D."/>
        </authorList>
    </citation>
    <scope>NUCLEOTIDE SEQUENCE [LARGE SCALE GENOMIC DNA]</scope>
</reference>
<evidence type="ECO:0000313" key="4">
    <source>
        <dbReference type="Ensembl" id="ENSEEEP00000001056.2"/>
    </source>
</evidence>
<reference evidence="4" key="4">
    <citation type="submission" date="2025-08" db="UniProtKB">
        <authorList>
            <consortium name="Ensembl"/>
        </authorList>
    </citation>
    <scope>IDENTIFICATION</scope>
</reference>
<accession>A0A4W4DQC6</accession>
<protein>
    <recommendedName>
        <fullName evidence="3">Di19 zinc-binding domain-containing protein</fullName>
    </recommendedName>
</protein>
<reference evidence="5" key="1">
    <citation type="journal article" date="2014" name="Science">
        <title>Nonhuman genetics. Genomic basis for the convergent evolution of electric organs.</title>
        <authorList>
            <person name="Gallant J.R."/>
            <person name="Traeger L.L."/>
            <person name="Volkening J.D."/>
            <person name="Moffett H."/>
            <person name="Chen P.H."/>
            <person name="Novina C.D."/>
            <person name="Phillips G.N.Jr."/>
            <person name="Anand R."/>
            <person name="Wells G.B."/>
            <person name="Pinch M."/>
            <person name="Guth R."/>
            <person name="Unguez G.A."/>
            <person name="Albert J.S."/>
            <person name="Zakon H.H."/>
            <person name="Samanta M.P."/>
            <person name="Sussman M.R."/>
        </authorList>
    </citation>
    <scope>NUCLEOTIDE SEQUENCE [LARGE SCALE GENOMIC DNA]</scope>
</reference>
<keyword evidence="2" id="KW-0963">Cytoplasm</keyword>
<dbReference type="GO" id="GO:0061630">
    <property type="term" value="F:ubiquitin protein ligase activity"/>
    <property type="evidence" value="ECO:0007669"/>
    <property type="project" value="TreeGrafter"/>
</dbReference>
<dbReference type="GO" id="GO:0005737">
    <property type="term" value="C:cytoplasm"/>
    <property type="evidence" value="ECO:0007669"/>
    <property type="project" value="UniProtKB-SubCell"/>
</dbReference>
<dbReference type="Ensembl" id="ENSEEET00000001076.2">
    <property type="protein sequence ID" value="ENSEEEP00000001056.2"/>
    <property type="gene ID" value="ENSEEEG00000000710.2"/>
</dbReference>
<dbReference type="AlphaFoldDB" id="A0A4W4DQC6"/>